<sequence>MSFCKLDDVVKRAMELLDEVVTKDHPNASEREKEKIKSDILNAYSRECFYSGPRKEH</sequence>
<proteinExistence type="predicted"/>
<protein>
    <submittedName>
        <fullName evidence="1">Uncharacterized protein</fullName>
    </submittedName>
</protein>
<name>A0A6J5NPA9_9CAUD</name>
<gene>
    <name evidence="1" type="ORF">UFOVP761_26</name>
</gene>
<accession>A0A6J5NPA9</accession>
<organism evidence="1">
    <name type="scientific">uncultured Caudovirales phage</name>
    <dbReference type="NCBI Taxonomy" id="2100421"/>
    <lineage>
        <taxon>Viruses</taxon>
        <taxon>Duplodnaviria</taxon>
        <taxon>Heunggongvirae</taxon>
        <taxon>Uroviricota</taxon>
        <taxon>Caudoviricetes</taxon>
        <taxon>Peduoviridae</taxon>
        <taxon>Maltschvirus</taxon>
        <taxon>Maltschvirus maltsch</taxon>
    </lineage>
</organism>
<dbReference type="EMBL" id="LR796718">
    <property type="protein sequence ID" value="CAB4161670.1"/>
    <property type="molecule type" value="Genomic_DNA"/>
</dbReference>
<reference evidence="1" key="1">
    <citation type="submission" date="2020-04" db="EMBL/GenBank/DDBJ databases">
        <authorList>
            <person name="Chiriac C."/>
            <person name="Salcher M."/>
            <person name="Ghai R."/>
            <person name="Kavagutti S V."/>
        </authorList>
    </citation>
    <scope>NUCLEOTIDE SEQUENCE</scope>
</reference>
<evidence type="ECO:0000313" key="1">
    <source>
        <dbReference type="EMBL" id="CAB4161670.1"/>
    </source>
</evidence>